<dbReference type="SUPFAM" id="SSF52402">
    <property type="entry name" value="Adenine nucleotide alpha hydrolases-like"/>
    <property type="match status" value="1"/>
</dbReference>
<feature type="domain" description="UspA" evidence="2">
    <location>
        <begin position="24"/>
        <end position="162"/>
    </location>
</feature>
<evidence type="ECO:0000313" key="4">
    <source>
        <dbReference type="Proteomes" id="UP001333996"/>
    </source>
</evidence>
<protein>
    <submittedName>
        <fullName evidence="3">Universal stress protein</fullName>
    </submittedName>
</protein>
<dbReference type="Pfam" id="PF00582">
    <property type="entry name" value="Usp"/>
    <property type="match status" value="1"/>
</dbReference>
<dbReference type="RefSeq" id="WP_329509986.1">
    <property type="nucleotide sequence ID" value="NZ_BAAAYZ010000061.1"/>
</dbReference>
<reference evidence="3" key="1">
    <citation type="submission" date="2024-01" db="EMBL/GenBank/DDBJ databases">
        <title>First draft genome sequence data of TA4-1, the type strain of Gram-positive actinobacterium Streptomyces chiangmaiensis.</title>
        <authorList>
            <person name="Yasawong M."/>
            <person name="Nantapong N."/>
        </authorList>
    </citation>
    <scope>NUCLEOTIDE SEQUENCE</scope>
    <source>
        <strain evidence="3">TA4-1</strain>
    </source>
</reference>
<dbReference type="Gene3D" id="3.40.50.620">
    <property type="entry name" value="HUPs"/>
    <property type="match status" value="1"/>
</dbReference>
<dbReference type="PRINTS" id="PR01438">
    <property type="entry name" value="UNVRSLSTRESS"/>
</dbReference>
<comment type="similarity">
    <text evidence="1">Belongs to the universal stress protein A family.</text>
</comment>
<comment type="caution">
    <text evidence="3">The sequence shown here is derived from an EMBL/GenBank/DDBJ whole genome shotgun (WGS) entry which is preliminary data.</text>
</comment>
<dbReference type="EMBL" id="JAYWVC010000114">
    <property type="protein sequence ID" value="MED7825576.1"/>
    <property type="molecule type" value="Genomic_DNA"/>
</dbReference>
<keyword evidence="4" id="KW-1185">Reference proteome</keyword>
<dbReference type="InterPro" id="IPR006015">
    <property type="entry name" value="Universal_stress_UspA"/>
</dbReference>
<organism evidence="3 4">
    <name type="scientific">Streptomyces chiangmaiensis</name>
    <dbReference type="NCBI Taxonomy" id="766497"/>
    <lineage>
        <taxon>Bacteria</taxon>
        <taxon>Bacillati</taxon>
        <taxon>Actinomycetota</taxon>
        <taxon>Actinomycetes</taxon>
        <taxon>Kitasatosporales</taxon>
        <taxon>Streptomycetaceae</taxon>
        <taxon>Streptomyces</taxon>
    </lineage>
</organism>
<proteinExistence type="inferred from homology"/>
<accession>A0ABU7FN71</accession>
<name>A0ABU7FN71_9ACTN</name>
<evidence type="ECO:0000259" key="2">
    <source>
        <dbReference type="Pfam" id="PF00582"/>
    </source>
</evidence>
<dbReference type="InterPro" id="IPR014729">
    <property type="entry name" value="Rossmann-like_a/b/a_fold"/>
</dbReference>
<gene>
    <name evidence="3" type="ORF">VXC91_27285</name>
</gene>
<dbReference type="Proteomes" id="UP001333996">
    <property type="component" value="Unassembled WGS sequence"/>
</dbReference>
<dbReference type="InterPro" id="IPR006016">
    <property type="entry name" value="UspA"/>
</dbReference>
<evidence type="ECO:0000256" key="1">
    <source>
        <dbReference type="ARBA" id="ARBA00008791"/>
    </source>
</evidence>
<sequence length="165" mass="17654">MAGRSSGPVIVIRGDPAGLERTRGRIVLGAGKPGTSGAAMRFAFREAEARHCALDVVRAWRRPAHEPGEHPLLSGSRDLYYEERASILIDALLQDSAPESPGVRVNRYPVEGLACKVLVSRSAAADLLIIGVRRRRGHVGLQLGTAAHVVLHHAQCPVAVVPELP</sequence>
<evidence type="ECO:0000313" key="3">
    <source>
        <dbReference type="EMBL" id="MED7825576.1"/>
    </source>
</evidence>